<dbReference type="Proteomes" id="UP000261540">
    <property type="component" value="Unplaced"/>
</dbReference>
<evidence type="ECO:0000256" key="2">
    <source>
        <dbReference type="SAM" id="MobiDB-lite"/>
    </source>
</evidence>
<evidence type="ECO:0000313" key="4">
    <source>
        <dbReference type="Proteomes" id="UP000261540"/>
    </source>
</evidence>
<name>A0A3B3TC57_9TELE</name>
<dbReference type="InterPro" id="IPR018797">
    <property type="entry name" value="FAM98"/>
</dbReference>
<dbReference type="AlphaFoldDB" id="A0A3B3TC57"/>
<feature type="compositionally biased region" description="Basic residues" evidence="2">
    <location>
        <begin position="346"/>
        <end position="358"/>
    </location>
</feature>
<keyword evidence="4" id="KW-1185">Reference proteome</keyword>
<dbReference type="PANTHER" id="PTHR31353">
    <property type="entry name" value="FAM98"/>
    <property type="match status" value="1"/>
</dbReference>
<dbReference type="Ensembl" id="ENSPKIT00000021368.1">
    <property type="protein sequence ID" value="ENSPKIP00000040349.1"/>
    <property type="gene ID" value="ENSPKIG00000017343.1"/>
</dbReference>
<comment type="similarity">
    <text evidence="1">Belongs to the FAM98 family.</text>
</comment>
<feature type="region of interest" description="Disordered" evidence="2">
    <location>
        <begin position="129"/>
        <end position="167"/>
    </location>
</feature>
<organism evidence="3 4">
    <name type="scientific">Paramormyrops kingsleyae</name>
    <dbReference type="NCBI Taxonomy" id="1676925"/>
    <lineage>
        <taxon>Eukaryota</taxon>
        <taxon>Metazoa</taxon>
        <taxon>Chordata</taxon>
        <taxon>Craniata</taxon>
        <taxon>Vertebrata</taxon>
        <taxon>Euteleostomi</taxon>
        <taxon>Actinopterygii</taxon>
        <taxon>Neopterygii</taxon>
        <taxon>Teleostei</taxon>
        <taxon>Osteoglossocephala</taxon>
        <taxon>Osteoglossomorpha</taxon>
        <taxon>Osteoglossiformes</taxon>
        <taxon>Mormyridae</taxon>
        <taxon>Paramormyrops</taxon>
    </lineage>
</organism>
<accession>A0A3B3TC57</accession>
<reference evidence="3" key="2">
    <citation type="submission" date="2025-09" db="UniProtKB">
        <authorList>
            <consortium name="Ensembl"/>
        </authorList>
    </citation>
    <scope>IDENTIFICATION</scope>
</reference>
<dbReference type="Pfam" id="PF10239">
    <property type="entry name" value="DUF2465"/>
    <property type="match status" value="2"/>
</dbReference>
<dbReference type="GO" id="GO:0072669">
    <property type="term" value="C:tRNA-splicing ligase complex"/>
    <property type="evidence" value="ECO:0007669"/>
    <property type="project" value="TreeGrafter"/>
</dbReference>
<dbReference type="GeneTree" id="ENSGT00440000037341"/>
<dbReference type="STRING" id="1676925.ENSPKIP00000040349"/>
<feature type="compositionally biased region" description="Basic and acidic residues" evidence="2">
    <location>
        <begin position="129"/>
        <end position="151"/>
    </location>
</feature>
<dbReference type="PANTHER" id="PTHR31353:SF5">
    <property type="entry name" value="IM:7138535"/>
    <property type="match status" value="1"/>
</dbReference>
<evidence type="ECO:0000313" key="3">
    <source>
        <dbReference type="Ensembl" id="ENSPKIP00000040349.1"/>
    </source>
</evidence>
<protein>
    <submittedName>
        <fullName evidence="3">Im:7138535</fullName>
    </submittedName>
</protein>
<feature type="region of interest" description="Disordered" evidence="2">
    <location>
        <begin position="317"/>
        <end position="358"/>
    </location>
</feature>
<sequence>MLLFHPSDHVVIRHTQPTCIRDFSFIKKKRYPGSACLERCTCDELPCPLLTWLVTELRATCLEMQDGDRRDSRVNTVLVGELRDVLTKLHCPYASLTTETLSSVLLNNLIEFLVTELLAVRILQFKDTHPEEQKQDENEKDQREERGKNLDLEEGDQEAEGGKKNERECDEFEYEFSELIKALGLAASSQLSDVYAQVESHLAMLPDDVLPGPLLKTPLSPEQWSNIQKISQVLIGDYECRMQMVIKRFEVTRQSFTWGERGQERLAAVSSLPLPPPPSGRSCISLSSLLAAREDQSFILPVKAGHSTAIHKVLMGTVPDRGGRPGEIEPPMPIWEGRREGGGRGGHQRRWTKRKKKK</sequence>
<reference evidence="3" key="1">
    <citation type="submission" date="2025-08" db="UniProtKB">
        <authorList>
            <consortium name="Ensembl"/>
        </authorList>
    </citation>
    <scope>IDENTIFICATION</scope>
</reference>
<proteinExistence type="inferred from homology"/>
<evidence type="ECO:0000256" key="1">
    <source>
        <dbReference type="ARBA" id="ARBA00007218"/>
    </source>
</evidence>